<gene>
    <name evidence="3" type="ORF">UA18_03583</name>
</gene>
<dbReference type="Gene3D" id="2.120.10.30">
    <property type="entry name" value="TolB, C-terminal domain"/>
    <property type="match status" value="1"/>
</dbReference>
<proteinExistence type="predicted"/>
<dbReference type="InterPro" id="IPR029058">
    <property type="entry name" value="AB_hydrolase_fold"/>
</dbReference>
<dbReference type="Gene3D" id="3.40.50.1820">
    <property type="entry name" value="alpha/beta hydrolase"/>
    <property type="match status" value="1"/>
</dbReference>
<reference evidence="3 4" key="1">
    <citation type="submission" date="2016-04" db="EMBL/GenBank/DDBJ databases">
        <authorList>
            <person name="Peeters C."/>
        </authorList>
    </citation>
    <scope>NUCLEOTIDE SEQUENCE [LARGE SCALE GENOMIC DNA]</scope>
    <source>
        <strain evidence="3">LMG 29311</strain>
    </source>
</reference>
<evidence type="ECO:0000256" key="1">
    <source>
        <dbReference type="ARBA" id="ARBA00022801"/>
    </source>
</evidence>
<dbReference type="PANTHER" id="PTHR42776:SF27">
    <property type="entry name" value="DIPEPTIDYL PEPTIDASE FAMILY MEMBER 6"/>
    <property type="match status" value="1"/>
</dbReference>
<dbReference type="InterPro" id="IPR001375">
    <property type="entry name" value="Peptidase_S9_cat"/>
</dbReference>
<keyword evidence="1 3" id="KW-0378">Hydrolase</keyword>
<organism evidence="3 4">
    <name type="scientific">Burkholderia multivorans</name>
    <dbReference type="NCBI Taxonomy" id="87883"/>
    <lineage>
        <taxon>Bacteria</taxon>
        <taxon>Pseudomonadati</taxon>
        <taxon>Pseudomonadota</taxon>
        <taxon>Betaproteobacteria</taxon>
        <taxon>Burkholderiales</taxon>
        <taxon>Burkholderiaceae</taxon>
        <taxon>Burkholderia</taxon>
        <taxon>Burkholderia cepacia complex</taxon>
    </lineage>
</organism>
<dbReference type="SUPFAM" id="SSF53474">
    <property type="entry name" value="alpha/beta-Hydrolases"/>
    <property type="match status" value="1"/>
</dbReference>
<dbReference type="GO" id="GO:0008233">
    <property type="term" value="F:peptidase activity"/>
    <property type="evidence" value="ECO:0007669"/>
    <property type="project" value="UniProtKB-ARBA"/>
</dbReference>
<evidence type="ECO:0000259" key="2">
    <source>
        <dbReference type="Pfam" id="PF00326"/>
    </source>
</evidence>
<sequence length="577" mass="63542">MMPNIKASAPQVATPRPLEIEDVLQYESFEGYYVPIVDISPDRKRVAITVTSGLAGRVHTARFFLWGVDRGRLHIVDIATGEVRAVRSPEGVGISAPLWSPDGTRVAAIAANQDWLRLCIVDPNSCEVTIVSERNILIEPRGSHGFQWIDNETIACRCLPAGQHAPGIRISNCTTERAPTAWATMQTGKVTTANAFGFKDSDHLKTPHQLALVSISPLHVSYFTDAEPKPPALATFASLEAATIDAASVGAATRAAERCLWHDDTNGERLTISRSNHGTALRFQSNRAPSRDLLQLNGHLSDVGFGKALDLQYTLSNGRPTSMSCVLPPNHSEDEKRPSIMFVYPGFDRAYNIDESHLLEGPHFIYNKHLFAAQGYTVIEPNLPFDPDSDIPFIDSLVDGVSSALHAAESAGIIDSDSVHVLGQSAGGWAVMALLARTQYFRSGVSLAGIADLIALHGQVDPRLRYEDTDQADFTIGDMCEHFFHIRRPPWEDAAPYLHNSPLFLADKFSAPLLLMHGDLDYISIAQSEAMFLALTRLKKPVEFVRYLGEDHVYASAPNIRDAFTRIVEWFRRHSAD</sequence>
<evidence type="ECO:0000313" key="3">
    <source>
        <dbReference type="EMBL" id="SAJ97432.1"/>
    </source>
</evidence>
<evidence type="ECO:0000313" key="4">
    <source>
        <dbReference type="Proteomes" id="UP000196218"/>
    </source>
</evidence>
<dbReference type="InterPro" id="IPR011042">
    <property type="entry name" value="6-blade_b-propeller_TolB-like"/>
</dbReference>
<protein>
    <submittedName>
        <fullName evidence="3">Alpha/beta hydrolase fold family protein</fullName>
    </submittedName>
</protein>
<dbReference type="AlphaFoldDB" id="A0ABD7L8P7"/>
<dbReference type="SUPFAM" id="SSF82171">
    <property type="entry name" value="DPP6 N-terminal domain-like"/>
    <property type="match status" value="1"/>
</dbReference>
<dbReference type="Proteomes" id="UP000196218">
    <property type="component" value="Unassembled WGS sequence"/>
</dbReference>
<comment type="caution">
    <text evidence="3">The sequence shown here is derived from an EMBL/GenBank/DDBJ whole genome shotgun (WGS) entry which is preliminary data.</text>
</comment>
<dbReference type="PANTHER" id="PTHR42776">
    <property type="entry name" value="SERINE PEPTIDASE S9 FAMILY MEMBER"/>
    <property type="match status" value="1"/>
</dbReference>
<name>A0ABD7L8P7_9BURK</name>
<dbReference type="EMBL" id="FKJW01000005">
    <property type="protein sequence ID" value="SAJ97432.1"/>
    <property type="molecule type" value="Genomic_DNA"/>
</dbReference>
<feature type="domain" description="Peptidase S9 prolyl oligopeptidase catalytic" evidence="2">
    <location>
        <begin position="401"/>
        <end position="575"/>
    </location>
</feature>
<accession>A0ABD7L8P7</accession>
<dbReference type="Pfam" id="PF00326">
    <property type="entry name" value="Peptidase_S9"/>
    <property type="match status" value="1"/>
</dbReference>